<dbReference type="AlphaFoldDB" id="A0A967BIW0"/>
<reference evidence="1" key="1">
    <citation type="submission" date="2020-03" db="EMBL/GenBank/DDBJ databases">
        <title>Roseovarius gahaiensis sp. nov., isolated from Gahai Saline Lake, China.</title>
        <authorList>
            <person name="Sun X."/>
        </authorList>
    </citation>
    <scope>NUCLEOTIDE SEQUENCE</scope>
    <source>
        <strain evidence="1">GH877</strain>
    </source>
</reference>
<evidence type="ECO:0000313" key="1">
    <source>
        <dbReference type="EMBL" id="NHQ75762.1"/>
    </source>
</evidence>
<gene>
    <name evidence="1" type="ORF">HAT86_15015</name>
</gene>
<proteinExistence type="predicted"/>
<evidence type="ECO:0000313" key="2">
    <source>
        <dbReference type="Proteomes" id="UP000639775"/>
    </source>
</evidence>
<organism evidence="1 2">
    <name type="scientific">Roseovarius gahaiensis</name>
    <dbReference type="NCBI Taxonomy" id="2716691"/>
    <lineage>
        <taxon>Bacteria</taxon>
        <taxon>Pseudomonadati</taxon>
        <taxon>Pseudomonadota</taxon>
        <taxon>Alphaproteobacteria</taxon>
        <taxon>Rhodobacterales</taxon>
        <taxon>Roseobacteraceae</taxon>
        <taxon>Roseovarius</taxon>
    </lineage>
</organism>
<protein>
    <submittedName>
        <fullName evidence="1">Uncharacterized protein</fullName>
    </submittedName>
</protein>
<comment type="caution">
    <text evidence="1">The sequence shown here is derived from an EMBL/GenBank/DDBJ whole genome shotgun (WGS) entry which is preliminary data.</text>
</comment>
<accession>A0A967BIW0</accession>
<dbReference type="Proteomes" id="UP000639775">
    <property type="component" value="Unassembled WGS sequence"/>
</dbReference>
<dbReference type="EMBL" id="JAAORB010000046">
    <property type="protein sequence ID" value="NHQ75762.1"/>
    <property type="molecule type" value="Genomic_DNA"/>
</dbReference>
<keyword evidence="2" id="KW-1185">Reference proteome</keyword>
<dbReference type="RefSeq" id="WP_167199676.1">
    <property type="nucleotide sequence ID" value="NZ_JAAORB010000046.1"/>
</dbReference>
<name>A0A967BIW0_9RHOB</name>
<sequence>MDLQNWSRQQITNLIANYERLDRTEGGPFTKAQAMLELERRDGGDFDGRDVTQSILEIRDKALSGSVRYLDIWSHYFPDQPWQGNHSGRIVGKALHAAAYYCAANNLPIVTALVTQANGHVTDQAKHNMFEAAQNWGIAKGANADEFYEINIAALRGLGQEELP</sequence>